<sequence>MKHILYLMHIPWGWIKQRPHFFAEKLAEDAVVDVKYKQPFKVTKKHLLTSNSETISNLFIDSFFMFPWHKLPILKYFTLEWSQSLSLRFSLKRKAKYDFIWLTSPALYPCIGAVNKGAKIIYDCMDDIAEFPSSKSSPVYCEQLVNWEIGLMKHADIVLCSSAYLKEKVISRSGIDRDIHVINNAISLPRIASFDSYPSKVQEAINLLKLPKCSLLYIGTISQWFDFKLICEALDKNKDVQLVLVGPKDCEIPSHKQLHYIGSVERQYIYSLMEQASALVMPFIVNELIRSVNPVKMYEYIYMEKPIIAPHYGEMEKFLPYVNLYHSNEEFMSLVTQLCEGELQITTEKGKEMKAFAEKNTWESRYEEVKKLLFKEYLI</sequence>
<name>A0A397WGY8_PHOVU</name>
<dbReference type="GO" id="GO:0016757">
    <property type="term" value="F:glycosyltransferase activity"/>
    <property type="evidence" value="ECO:0007669"/>
    <property type="project" value="TreeGrafter"/>
</dbReference>
<dbReference type="Gene3D" id="3.40.50.2000">
    <property type="entry name" value="Glycogen Phosphorylase B"/>
    <property type="match status" value="2"/>
</dbReference>
<dbReference type="Proteomes" id="UP000261003">
    <property type="component" value="Unassembled WGS sequence"/>
</dbReference>
<dbReference type="PANTHER" id="PTHR46401">
    <property type="entry name" value="GLYCOSYLTRANSFERASE WBBK-RELATED"/>
    <property type="match status" value="1"/>
</dbReference>
<dbReference type="EMBL" id="WDBI01000063">
    <property type="protein sequence ID" value="KAB6522080.1"/>
    <property type="molecule type" value="Genomic_DNA"/>
</dbReference>
<accession>A0A397WGY8</accession>
<evidence type="ECO:0000313" key="2">
    <source>
        <dbReference type="EMBL" id="KAB6522080.1"/>
    </source>
</evidence>
<evidence type="ECO:0000313" key="4">
    <source>
        <dbReference type="EMBL" id="RHD78766.1"/>
    </source>
</evidence>
<reference evidence="5 6" key="1">
    <citation type="submission" date="2018-08" db="EMBL/GenBank/DDBJ databases">
        <title>A genome reference for cultivated species of the human gut microbiota.</title>
        <authorList>
            <person name="Zou Y."/>
            <person name="Xue W."/>
            <person name="Luo G."/>
        </authorList>
    </citation>
    <scope>NUCLEOTIDE SEQUENCE [LARGE SCALE GENOMIC DNA]</scope>
    <source>
        <strain evidence="4 6">AM30-40</strain>
        <strain evidence="3 5">OM08-13BH</strain>
    </source>
</reference>
<dbReference type="SUPFAM" id="SSF53756">
    <property type="entry name" value="UDP-Glycosyltransferase/glycogen phosphorylase"/>
    <property type="match status" value="1"/>
</dbReference>
<evidence type="ECO:0000313" key="5">
    <source>
        <dbReference type="Proteomes" id="UP000261003"/>
    </source>
</evidence>
<protein>
    <submittedName>
        <fullName evidence="2">Glycosyltransferase family 1 protein</fullName>
    </submittedName>
</protein>
<evidence type="ECO:0000313" key="7">
    <source>
        <dbReference type="Proteomes" id="UP000469427"/>
    </source>
</evidence>
<dbReference type="RefSeq" id="WP_117720476.1">
    <property type="nucleotide sequence ID" value="NZ_CP096965.1"/>
</dbReference>
<reference evidence="2 7" key="2">
    <citation type="journal article" date="2019" name="Nat. Med.">
        <title>A library of human gut bacterial isolates paired with longitudinal multiomics data enables mechanistic microbiome research.</title>
        <authorList>
            <person name="Poyet M."/>
            <person name="Groussin M."/>
            <person name="Gibbons S.M."/>
            <person name="Avila-Pacheco J."/>
            <person name="Jiang X."/>
            <person name="Kearney S.M."/>
            <person name="Perrotta A.R."/>
            <person name="Berdy B."/>
            <person name="Zhao S."/>
            <person name="Lieberman T.D."/>
            <person name="Swanson P.K."/>
            <person name="Smith M."/>
            <person name="Roesemann S."/>
            <person name="Alexander J.E."/>
            <person name="Rich S.A."/>
            <person name="Livny J."/>
            <person name="Vlamakis H."/>
            <person name="Clish C."/>
            <person name="Bullock K."/>
            <person name="Deik A."/>
            <person name="Scott J."/>
            <person name="Pierce K.A."/>
            <person name="Xavier R.J."/>
            <person name="Alm E.J."/>
        </authorList>
    </citation>
    <scope>NUCLEOTIDE SEQUENCE [LARGE SCALE GENOMIC DNA]</scope>
    <source>
        <strain evidence="2 7">BIOML-A122</strain>
    </source>
</reference>
<keyword evidence="1 2" id="KW-0808">Transferase</keyword>
<dbReference type="GO" id="GO:0009103">
    <property type="term" value="P:lipopolysaccharide biosynthetic process"/>
    <property type="evidence" value="ECO:0007669"/>
    <property type="project" value="TreeGrafter"/>
</dbReference>
<evidence type="ECO:0000313" key="6">
    <source>
        <dbReference type="Proteomes" id="UP000283429"/>
    </source>
</evidence>
<comment type="caution">
    <text evidence="3">The sequence shown here is derived from an EMBL/GenBank/DDBJ whole genome shotgun (WGS) entry which is preliminary data.</text>
</comment>
<proteinExistence type="predicted"/>
<gene>
    <name evidence="4" type="ORF">DW783_13075</name>
    <name evidence="3" type="ORF">DXC16_18390</name>
    <name evidence="2" type="ORF">GAY98_22685</name>
</gene>
<dbReference type="EMBL" id="QSTG01000039">
    <property type="protein sequence ID" value="RGM40878.1"/>
    <property type="molecule type" value="Genomic_DNA"/>
</dbReference>
<dbReference type="AlphaFoldDB" id="A0A397WGY8"/>
<organism evidence="3 5">
    <name type="scientific">Phocaeicola vulgatus</name>
    <name type="common">Bacteroides vulgatus</name>
    <dbReference type="NCBI Taxonomy" id="821"/>
    <lineage>
        <taxon>Bacteria</taxon>
        <taxon>Pseudomonadati</taxon>
        <taxon>Bacteroidota</taxon>
        <taxon>Bacteroidia</taxon>
        <taxon>Bacteroidales</taxon>
        <taxon>Bacteroidaceae</taxon>
        <taxon>Phocaeicola</taxon>
    </lineage>
</organism>
<dbReference type="Proteomes" id="UP000469427">
    <property type="component" value="Unassembled WGS sequence"/>
</dbReference>
<evidence type="ECO:0000256" key="1">
    <source>
        <dbReference type="ARBA" id="ARBA00022679"/>
    </source>
</evidence>
<dbReference type="EMBL" id="QSJM01000038">
    <property type="protein sequence ID" value="RHD78766.1"/>
    <property type="molecule type" value="Genomic_DNA"/>
</dbReference>
<evidence type="ECO:0000313" key="3">
    <source>
        <dbReference type="EMBL" id="RGM40878.1"/>
    </source>
</evidence>
<dbReference type="Proteomes" id="UP000283429">
    <property type="component" value="Unassembled WGS sequence"/>
</dbReference>
<dbReference type="PANTHER" id="PTHR46401:SF2">
    <property type="entry name" value="GLYCOSYLTRANSFERASE WBBK-RELATED"/>
    <property type="match status" value="1"/>
</dbReference>